<evidence type="ECO:0000313" key="1">
    <source>
        <dbReference type="EMBL" id="MFC0842646.1"/>
    </source>
</evidence>
<dbReference type="RefSeq" id="WP_394316480.1">
    <property type="nucleotide sequence ID" value="NZ_JBHMQV010000001.1"/>
</dbReference>
<evidence type="ECO:0008006" key="3">
    <source>
        <dbReference type="Google" id="ProtNLM"/>
    </source>
</evidence>
<dbReference type="Gene3D" id="1.25.40.10">
    <property type="entry name" value="Tetratricopeptide repeat domain"/>
    <property type="match status" value="1"/>
</dbReference>
<dbReference type="InterPro" id="IPR011990">
    <property type="entry name" value="TPR-like_helical_dom_sf"/>
</dbReference>
<organism evidence="1 2">
    <name type="scientific">Streptomyces noboritoensis</name>
    <dbReference type="NCBI Taxonomy" id="67337"/>
    <lineage>
        <taxon>Bacteria</taxon>
        <taxon>Bacillati</taxon>
        <taxon>Actinomycetota</taxon>
        <taxon>Actinomycetes</taxon>
        <taxon>Kitasatosporales</taxon>
        <taxon>Streptomycetaceae</taxon>
        <taxon>Streptomyces</taxon>
    </lineage>
</organism>
<evidence type="ECO:0000313" key="2">
    <source>
        <dbReference type="Proteomes" id="UP001589887"/>
    </source>
</evidence>
<protein>
    <recommendedName>
        <fullName evidence="3">Transcriptional regulator</fullName>
    </recommendedName>
</protein>
<keyword evidence="2" id="KW-1185">Reference proteome</keyword>
<sequence length="411" mass="44731">MDPVPNRQLAELMRELDFTQATLANAVNEILAELFGPDCPRHCSDRQVRYWLSGRVRWPWVQYLLALEHLFGRPAQAIGFVPRGKASTNLPAPPRRPPVAPKEATVLRRRFMTASTTATVALALGIDETPDHGRLSMSDVERVRRQTARLDAHFFAIGGGPLVATATAFIDRLNTTLDVCLYGDRVEEALHGAICSLYASAGWAAHDCGDTDKAARLHAASLQSALLAADPGAVARAWSNLALQARIEGRHREAVRLTRTALDHRQVRQDPHLAALLHSRLAIGQAATADRTGAARSLLAAEKAYDRVSAPPPAWLAFLNEAEVSGLAAIAHTAMGRYAQAEAATIQALQLLPGPMRRQRTLYRVQLAELQLAQRENEQAATTIADLDTASLDSHRITTRLAAVQHNLATA</sequence>
<dbReference type="InterPro" id="IPR019734">
    <property type="entry name" value="TPR_rpt"/>
</dbReference>
<gene>
    <name evidence="1" type="ORF">ACFH04_02700</name>
</gene>
<dbReference type="Proteomes" id="UP001589887">
    <property type="component" value="Unassembled WGS sequence"/>
</dbReference>
<dbReference type="EMBL" id="JBHMQV010000001">
    <property type="protein sequence ID" value="MFC0842646.1"/>
    <property type="molecule type" value="Genomic_DNA"/>
</dbReference>
<proteinExistence type="predicted"/>
<dbReference type="SUPFAM" id="SSF48452">
    <property type="entry name" value="TPR-like"/>
    <property type="match status" value="1"/>
</dbReference>
<name>A0ABV6TA58_9ACTN</name>
<accession>A0ABV6TA58</accession>
<comment type="caution">
    <text evidence="1">The sequence shown here is derived from an EMBL/GenBank/DDBJ whole genome shotgun (WGS) entry which is preliminary data.</text>
</comment>
<reference evidence="1 2" key="1">
    <citation type="submission" date="2024-09" db="EMBL/GenBank/DDBJ databases">
        <authorList>
            <person name="Sun Q."/>
            <person name="Mori K."/>
        </authorList>
    </citation>
    <scope>NUCLEOTIDE SEQUENCE [LARGE SCALE GENOMIC DNA]</scope>
    <source>
        <strain evidence="1 2">JCM 4557</strain>
    </source>
</reference>
<dbReference type="SMART" id="SM00028">
    <property type="entry name" value="TPR"/>
    <property type="match status" value="2"/>
</dbReference>